<reference evidence="1 2" key="1">
    <citation type="submission" date="2012-12" db="EMBL/GenBank/DDBJ databases">
        <title>Genome assembly of Fulvivirga imtechensis AK7.</title>
        <authorList>
            <person name="Nupur N."/>
            <person name="Khatri I."/>
            <person name="Kumar R."/>
            <person name="Subramanian S."/>
            <person name="Pinnaka A."/>
        </authorList>
    </citation>
    <scope>NUCLEOTIDE SEQUENCE [LARGE SCALE GENOMIC DNA]</scope>
    <source>
        <strain evidence="1 2">AK7</strain>
    </source>
</reference>
<dbReference type="EMBL" id="AMZN01000111">
    <property type="protein sequence ID" value="ELR68475.1"/>
    <property type="molecule type" value="Genomic_DNA"/>
</dbReference>
<dbReference type="Proteomes" id="UP000011135">
    <property type="component" value="Unassembled WGS sequence"/>
</dbReference>
<gene>
    <name evidence="1" type="ORF">C900_00309</name>
</gene>
<organism evidence="1 2">
    <name type="scientific">Fulvivirga imtechensis AK7</name>
    <dbReference type="NCBI Taxonomy" id="1237149"/>
    <lineage>
        <taxon>Bacteria</taxon>
        <taxon>Pseudomonadati</taxon>
        <taxon>Bacteroidota</taxon>
        <taxon>Cytophagia</taxon>
        <taxon>Cytophagales</taxon>
        <taxon>Fulvivirgaceae</taxon>
        <taxon>Fulvivirga</taxon>
    </lineage>
</organism>
<accession>L8JI26</accession>
<name>L8JI26_9BACT</name>
<evidence type="ECO:0000313" key="1">
    <source>
        <dbReference type="EMBL" id="ELR68475.1"/>
    </source>
</evidence>
<comment type="caution">
    <text evidence="1">The sequence shown here is derived from an EMBL/GenBank/DDBJ whole genome shotgun (WGS) entry which is preliminary data.</text>
</comment>
<keyword evidence="2" id="KW-1185">Reference proteome</keyword>
<evidence type="ECO:0000313" key="2">
    <source>
        <dbReference type="Proteomes" id="UP000011135"/>
    </source>
</evidence>
<dbReference type="AlphaFoldDB" id="L8JI26"/>
<proteinExistence type="predicted"/>
<sequence length="53" mass="5957">MNIIIADPINIAIIKAINIAATRYRMCGPRTRDRPHPTSDFIVLIVVVVKLKD</sequence>
<protein>
    <submittedName>
        <fullName evidence="1">Uncharacterized protein</fullName>
    </submittedName>
</protein>